<name>A0ABW0Z0E5_9ACTN</name>
<dbReference type="Gene3D" id="3.40.50.150">
    <property type="entry name" value="Vaccinia Virus protein VP39"/>
    <property type="match status" value="1"/>
</dbReference>
<evidence type="ECO:0000256" key="3">
    <source>
        <dbReference type="ARBA" id="ARBA00022679"/>
    </source>
</evidence>
<dbReference type="GO" id="GO:0032259">
    <property type="term" value="P:methylation"/>
    <property type="evidence" value="ECO:0007669"/>
    <property type="project" value="UniProtKB-KW"/>
</dbReference>
<dbReference type="PANTHER" id="PTHR44942">
    <property type="entry name" value="METHYLTRANSF_11 DOMAIN-CONTAINING PROTEIN"/>
    <property type="match status" value="1"/>
</dbReference>
<gene>
    <name evidence="6" type="ORF">ACFP1Z_08025</name>
</gene>
<dbReference type="RefSeq" id="WP_390315222.1">
    <property type="nucleotide sequence ID" value="NZ_JBHSPB010000004.1"/>
</dbReference>
<dbReference type="GO" id="GO:0008168">
    <property type="term" value="F:methyltransferase activity"/>
    <property type="evidence" value="ECO:0007669"/>
    <property type="project" value="UniProtKB-KW"/>
</dbReference>
<comment type="caution">
    <text evidence="6">The sequence shown here is derived from an EMBL/GenBank/DDBJ whole genome shotgun (WGS) entry which is preliminary data.</text>
</comment>
<accession>A0ABW0Z0E5</accession>
<keyword evidence="2 6" id="KW-0489">Methyltransferase</keyword>
<keyword evidence="3 6" id="KW-0808">Transferase</keyword>
<evidence type="ECO:0000259" key="5">
    <source>
        <dbReference type="Pfam" id="PF08241"/>
    </source>
</evidence>
<dbReference type="PANTHER" id="PTHR44942:SF4">
    <property type="entry name" value="METHYLTRANSFERASE TYPE 11 DOMAIN-CONTAINING PROTEIN"/>
    <property type="match status" value="1"/>
</dbReference>
<evidence type="ECO:0000313" key="7">
    <source>
        <dbReference type="Proteomes" id="UP001596083"/>
    </source>
</evidence>
<evidence type="ECO:0000256" key="1">
    <source>
        <dbReference type="ARBA" id="ARBA00008361"/>
    </source>
</evidence>
<feature type="domain" description="Methyltransferase type 11" evidence="5">
    <location>
        <begin position="65"/>
        <end position="154"/>
    </location>
</feature>
<evidence type="ECO:0000313" key="6">
    <source>
        <dbReference type="EMBL" id="MFC5720115.1"/>
    </source>
</evidence>
<protein>
    <submittedName>
        <fullName evidence="6">Class I SAM-dependent methyltransferase</fullName>
        <ecNumber evidence="6">2.1.1.-</ecNumber>
    </submittedName>
</protein>
<dbReference type="Proteomes" id="UP001596083">
    <property type="component" value="Unassembled WGS sequence"/>
</dbReference>
<feature type="region of interest" description="Disordered" evidence="4">
    <location>
        <begin position="1"/>
        <end position="21"/>
    </location>
</feature>
<evidence type="ECO:0000256" key="4">
    <source>
        <dbReference type="SAM" id="MobiDB-lite"/>
    </source>
</evidence>
<dbReference type="EMBL" id="JBHSPB010000004">
    <property type="protein sequence ID" value="MFC5720115.1"/>
    <property type="molecule type" value="Genomic_DNA"/>
</dbReference>
<proteinExistence type="inferred from homology"/>
<feature type="compositionally biased region" description="Polar residues" evidence="4">
    <location>
        <begin position="1"/>
        <end position="10"/>
    </location>
</feature>
<comment type="similarity">
    <text evidence="1">Belongs to the methyltransferase superfamily.</text>
</comment>
<dbReference type="InterPro" id="IPR013216">
    <property type="entry name" value="Methyltransf_11"/>
</dbReference>
<dbReference type="SUPFAM" id="SSF53335">
    <property type="entry name" value="S-adenosyl-L-methionine-dependent methyltransferases"/>
    <property type="match status" value="1"/>
</dbReference>
<dbReference type="Pfam" id="PF08241">
    <property type="entry name" value="Methyltransf_11"/>
    <property type="match status" value="1"/>
</dbReference>
<sequence length="288" mass="30998">MTAKPPSSASRAPGGGTWPSVTADRAGSFNAAAVQYAAGRPSYPPAVLDAVEELWGRSSAGALAVDVGAGTGIATRLLRERGARVVAVEPGAGMAVQFRRILPAVPLVRGDGNALPLAGSCADLVTYAQSWHWTDPARAVPEAWRVLRPGGALALWWNEDALDVPWIAAQADRVVRHFGTDPAPRPRDHPGRLRLAFAGVSPVPAHAHRTLRWARTVPVDTHLANIGSRSCFLVQGSERARDFLAEERARLLADRPDGLVEEVYDVLLIVVRKRGPRGRESDRRPQRP</sequence>
<organism evidence="6 7">
    <name type="scientific">Streptomyces gamaensis</name>
    <dbReference type="NCBI Taxonomy" id="1763542"/>
    <lineage>
        <taxon>Bacteria</taxon>
        <taxon>Bacillati</taxon>
        <taxon>Actinomycetota</taxon>
        <taxon>Actinomycetes</taxon>
        <taxon>Kitasatosporales</taxon>
        <taxon>Streptomycetaceae</taxon>
        <taxon>Streptomyces</taxon>
    </lineage>
</organism>
<dbReference type="InterPro" id="IPR029063">
    <property type="entry name" value="SAM-dependent_MTases_sf"/>
</dbReference>
<dbReference type="InterPro" id="IPR051052">
    <property type="entry name" value="Diverse_substrate_MTase"/>
</dbReference>
<reference evidence="7" key="1">
    <citation type="journal article" date="2019" name="Int. J. Syst. Evol. Microbiol.">
        <title>The Global Catalogue of Microorganisms (GCM) 10K type strain sequencing project: providing services to taxonomists for standard genome sequencing and annotation.</title>
        <authorList>
            <consortium name="The Broad Institute Genomics Platform"/>
            <consortium name="The Broad Institute Genome Sequencing Center for Infectious Disease"/>
            <person name="Wu L."/>
            <person name="Ma J."/>
        </authorList>
    </citation>
    <scope>NUCLEOTIDE SEQUENCE [LARGE SCALE GENOMIC DNA]</scope>
    <source>
        <strain evidence="7">CGMCC 4.7304</strain>
    </source>
</reference>
<dbReference type="EC" id="2.1.1.-" evidence="6"/>
<evidence type="ECO:0000256" key="2">
    <source>
        <dbReference type="ARBA" id="ARBA00022603"/>
    </source>
</evidence>
<dbReference type="CDD" id="cd02440">
    <property type="entry name" value="AdoMet_MTases"/>
    <property type="match status" value="1"/>
</dbReference>
<keyword evidence="7" id="KW-1185">Reference proteome</keyword>